<dbReference type="SMART" id="SM00388">
    <property type="entry name" value="HisKA"/>
    <property type="match status" value="1"/>
</dbReference>
<dbReference type="Pfam" id="PF02518">
    <property type="entry name" value="HATPase_c"/>
    <property type="match status" value="1"/>
</dbReference>
<dbReference type="RefSeq" id="WP_301191045.1">
    <property type="nucleotide sequence ID" value="NZ_JAPDPJ010000030.1"/>
</dbReference>
<gene>
    <name evidence="8" type="ORF">OM075_13455</name>
</gene>
<evidence type="ECO:0000256" key="5">
    <source>
        <dbReference type="SAM" id="Coils"/>
    </source>
</evidence>
<feature type="domain" description="Histidine kinase" evidence="6">
    <location>
        <begin position="185"/>
        <end position="398"/>
    </location>
</feature>
<dbReference type="Gene3D" id="3.30.565.10">
    <property type="entry name" value="Histidine kinase-like ATPase, C-terminal domain"/>
    <property type="match status" value="1"/>
</dbReference>
<dbReference type="Proteomes" id="UP001209229">
    <property type="component" value="Unassembled WGS sequence"/>
</dbReference>
<protein>
    <recommendedName>
        <fullName evidence="2">histidine kinase</fullName>
        <ecNumber evidence="2">2.7.13.3</ecNumber>
    </recommendedName>
</protein>
<keyword evidence="8" id="KW-0808">Transferase</keyword>
<comment type="catalytic activity">
    <reaction evidence="1">
        <text>ATP + protein L-histidine = ADP + protein N-phospho-L-histidine.</text>
        <dbReference type="EC" id="2.7.13.3"/>
    </reaction>
</comment>
<dbReference type="EC" id="2.7.13.3" evidence="2"/>
<dbReference type="PANTHER" id="PTHR43547">
    <property type="entry name" value="TWO-COMPONENT HISTIDINE KINASE"/>
    <property type="match status" value="1"/>
</dbReference>
<keyword evidence="8" id="KW-0418">Kinase</keyword>
<dbReference type="GO" id="GO:0000155">
    <property type="term" value="F:phosphorelay sensor kinase activity"/>
    <property type="evidence" value="ECO:0007669"/>
    <property type="project" value="InterPro"/>
</dbReference>
<evidence type="ECO:0000259" key="7">
    <source>
        <dbReference type="PROSITE" id="PS50110"/>
    </source>
</evidence>
<dbReference type="Gene3D" id="1.10.287.130">
    <property type="match status" value="1"/>
</dbReference>
<evidence type="ECO:0000259" key="6">
    <source>
        <dbReference type="PROSITE" id="PS50109"/>
    </source>
</evidence>
<organism evidence="8 9">
    <name type="scientific">Plebeiibacterium sediminum</name>
    <dbReference type="NCBI Taxonomy" id="2992112"/>
    <lineage>
        <taxon>Bacteria</taxon>
        <taxon>Pseudomonadati</taxon>
        <taxon>Bacteroidota</taxon>
        <taxon>Bacteroidia</taxon>
        <taxon>Marinilabiliales</taxon>
        <taxon>Marinilabiliaceae</taxon>
        <taxon>Plebeiibacterium</taxon>
    </lineage>
</organism>
<dbReference type="PANTHER" id="PTHR43547:SF2">
    <property type="entry name" value="HYBRID SIGNAL TRANSDUCTION HISTIDINE KINASE C"/>
    <property type="match status" value="1"/>
</dbReference>
<dbReference type="InterPro" id="IPR003661">
    <property type="entry name" value="HisK_dim/P_dom"/>
</dbReference>
<dbReference type="PROSITE" id="PS50109">
    <property type="entry name" value="HIS_KIN"/>
    <property type="match status" value="1"/>
</dbReference>
<dbReference type="Pfam" id="PF00512">
    <property type="entry name" value="HisKA"/>
    <property type="match status" value="1"/>
</dbReference>
<proteinExistence type="predicted"/>
<dbReference type="InterPro" id="IPR005467">
    <property type="entry name" value="His_kinase_dom"/>
</dbReference>
<evidence type="ECO:0000256" key="3">
    <source>
        <dbReference type="ARBA" id="ARBA00022553"/>
    </source>
</evidence>
<sequence length="400" mass="45892">MDDGFFYNILIVDDNLKNVQVLGSLLERERYHTEFALSGQDALNWIEERVFDLVLLDIMMPGMDGFEVCSIIRENRKYDDVPILFVSAKKDTYSTLKAFGVKAQDYITKPFNHDELIARIKTQLELKSNKAKLKTINFQLEEKVKERTEELDDLLEKYRTANKMLEKANMDLKQLDDAKNNFLQLISHEIRTPLNGIVGSVEILKGLVQDEDLLLSINVLDISVKRLHQFSLDAILLTSLNLNKYKTVYSEVDLLNSIEDVIQGVKKRFYLKNIEINLEGFIYGQKIYSDKKLFYEVLSRLIENAVVFSGDNPIIQVSIKMIANEFSLNIIDNGIGFPEEMLENKPSLLSPSESHVDQNIGLDLFLVNKIVEYLEGKFSYGNLKTGGAYVNVNFDNIVFE</sequence>
<reference evidence="8" key="1">
    <citation type="submission" date="2022-10" db="EMBL/GenBank/DDBJ databases">
        <authorList>
            <person name="Yu W.X."/>
        </authorList>
    </citation>
    <scope>NUCLEOTIDE SEQUENCE</scope>
    <source>
        <strain evidence="8">AAT</strain>
    </source>
</reference>
<dbReference type="SUPFAM" id="SSF55874">
    <property type="entry name" value="ATPase domain of HSP90 chaperone/DNA topoisomerase II/histidine kinase"/>
    <property type="match status" value="1"/>
</dbReference>
<dbReference type="PROSITE" id="PS50110">
    <property type="entry name" value="RESPONSE_REGULATORY"/>
    <property type="match status" value="1"/>
</dbReference>
<dbReference type="Gene3D" id="3.40.50.2300">
    <property type="match status" value="1"/>
</dbReference>
<dbReference type="InterPro" id="IPR036097">
    <property type="entry name" value="HisK_dim/P_sf"/>
</dbReference>
<comment type="caution">
    <text evidence="8">The sequence shown here is derived from an EMBL/GenBank/DDBJ whole genome shotgun (WGS) entry which is preliminary data.</text>
</comment>
<name>A0AAE3M6H6_9BACT</name>
<dbReference type="Pfam" id="PF00072">
    <property type="entry name" value="Response_reg"/>
    <property type="match status" value="1"/>
</dbReference>
<evidence type="ECO:0000313" key="8">
    <source>
        <dbReference type="EMBL" id="MCW3787480.1"/>
    </source>
</evidence>
<dbReference type="InterPro" id="IPR036890">
    <property type="entry name" value="HATPase_C_sf"/>
</dbReference>
<feature type="modified residue" description="4-aspartylphosphate" evidence="4">
    <location>
        <position position="57"/>
    </location>
</feature>
<dbReference type="SMART" id="SM00387">
    <property type="entry name" value="HATPase_c"/>
    <property type="match status" value="1"/>
</dbReference>
<feature type="coiled-coil region" evidence="5">
    <location>
        <begin position="137"/>
        <end position="185"/>
    </location>
</feature>
<keyword evidence="5" id="KW-0175">Coiled coil</keyword>
<evidence type="ECO:0000256" key="2">
    <source>
        <dbReference type="ARBA" id="ARBA00012438"/>
    </source>
</evidence>
<dbReference type="SUPFAM" id="SSF47384">
    <property type="entry name" value="Homodimeric domain of signal transducing histidine kinase"/>
    <property type="match status" value="1"/>
</dbReference>
<dbReference type="AlphaFoldDB" id="A0AAE3M6H6"/>
<keyword evidence="9" id="KW-1185">Reference proteome</keyword>
<dbReference type="InterPro" id="IPR001789">
    <property type="entry name" value="Sig_transdc_resp-reg_receiver"/>
</dbReference>
<dbReference type="EMBL" id="JAPDPJ010000030">
    <property type="protein sequence ID" value="MCW3787480.1"/>
    <property type="molecule type" value="Genomic_DNA"/>
</dbReference>
<evidence type="ECO:0000256" key="1">
    <source>
        <dbReference type="ARBA" id="ARBA00000085"/>
    </source>
</evidence>
<evidence type="ECO:0000313" key="9">
    <source>
        <dbReference type="Proteomes" id="UP001209229"/>
    </source>
</evidence>
<dbReference type="InterPro" id="IPR011006">
    <property type="entry name" value="CheY-like_superfamily"/>
</dbReference>
<keyword evidence="3 4" id="KW-0597">Phosphoprotein</keyword>
<dbReference type="InterPro" id="IPR003594">
    <property type="entry name" value="HATPase_dom"/>
</dbReference>
<accession>A0AAE3M6H6</accession>
<dbReference type="CDD" id="cd00082">
    <property type="entry name" value="HisKA"/>
    <property type="match status" value="1"/>
</dbReference>
<dbReference type="SMART" id="SM00448">
    <property type="entry name" value="REC"/>
    <property type="match status" value="1"/>
</dbReference>
<evidence type="ECO:0000256" key="4">
    <source>
        <dbReference type="PROSITE-ProRule" id="PRU00169"/>
    </source>
</evidence>
<feature type="domain" description="Response regulatory" evidence="7">
    <location>
        <begin position="8"/>
        <end position="124"/>
    </location>
</feature>
<dbReference type="SUPFAM" id="SSF52172">
    <property type="entry name" value="CheY-like"/>
    <property type="match status" value="1"/>
</dbReference>